<evidence type="ECO:0000313" key="5">
    <source>
        <dbReference type="Proteomes" id="UP000650467"/>
    </source>
</evidence>
<dbReference type="Proteomes" id="UP000650467">
    <property type="component" value="Unassembled WGS sequence"/>
</dbReference>
<sequence length="164" mass="17196">MMTPAEVDALVKPLTIKDLRVQTRVRGLSPAGGMEALRDRLKEHMLETKDFAIKSETGEDLAVVNVTAGQASSDAAGGTGKNNYVRPAGQNVGNFITDRCSSRVLAPPGGSSQIVFGDGDTKTGTSNNNYSRPSGQQNVGNFITDKPSSRVHAPPGGASQIHFG</sequence>
<comment type="caution">
    <text evidence="4">The sequence shown here is derived from an EMBL/GenBank/DDBJ whole genome shotgun (WGS) entry which is preliminary data.</text>
</comment>
<keyword evidence="5" id="KW-1185">Reference proteome</keyword>
<dbReference type="EMBL" id="JAEHOC010000021">
    <property type="protein sequence ID" value="KAG2432464.1"/>
    <property type="molecule type" value="Genomic_DNA"/>
</dbReference>
<feature type="compositionally biased region" description="Polar residues" evidence="2">
    <location>
        <begin position="122"/>
        <end position="141"/>
    </location>
</feature>
<reference evidence="4" key="1">
    <citation type="journal article" date="2020" name="bioRxiv">
        <title>Comparative genomics of Chlamydomonas.</title>
        <authorList>
            <person name="Craig R.J."/>
            <person name="Hasan A.R."/>
            <person name="Ness R.W."/>
            <person name="Keightley P.D."/>
        </authorList>
    </citation>
    <scope>NUCLEOTIDE SEQUENCE</scope>
    <source>
        <strain evidence="4">SAG 7.73</strain>
    </source>
</reference>
<name>A0A835W0G9_CHLIN</name>
<dbReference type="PROSITE" id="PS50800">
    <property type="entry name" value="SAP"/>
    <property type="match status" value="1"/>
</dbReference>
<accession>A0A835W0G9</accession>
<evidence type="ECO:0000313" key="4">
    <source>
        <dbReference type="EMBL" id="KAG2432464.1"/>
    </source>
</evidence>
<dbReference type="OrthoDB" id="62622at2759"/>
<feature type="region of interest" description="Disordered" evidence="2">
    <location>
        <begin position="107"/>
        <end position="164"/>
    </location>
</feature>
<evidence type="ECO:0000256" key="1">
    <source>
        <dbReference type="ARBA" id="ARBA00009656"/>
    </source>
</evidence>
<dbReference type="InterPro" id="IPR039613">
    <property type="entry name" value="SPR1/2/3/4/5"/>
</dbReference>
<dbReference type="GO" id="GO:0043622">
    <property type="term" value="P:cortical microtubule organization"/>
    <property type="evidence" value="ECO:0007669"/>
    <property type="project" value="InterPro"/>
</dbReference>
<dbReference type="GO" id="GO:0010005">
    <property type="term" value="C:cortical microtubule, transverse to long axis"/>
    <property type="evidence" value="ECO:0007669"/>
    <property type="project" value="TreeGrafter"/>
</dbReference>
<feature type="domain" description="SAP" evidence="3">
    <location>
        <begin position="11"/>
        <end position="45"/>
    </location>
</feature>
<evidence type="ECO:0000259" key="3">
    <source>
        <dbReference type="PROSITE" id="PS50800"/>
    </source>
</evidence>
<gene>
    <name evidence="4" type="ORF">HXX76_008809</name>
</gene>
<comment type="similarity">
    <text evidence="1">Belongs to the SPIRAL1 family.</text>
</comment>
<dbReference type="PANTHER" id="PTHR33403">
    <property type="entry name" value="SPR1"/>
    <property type="match status" value="1"/>
</dbReference>
<protein>
    <recommendedName>
        <fullName evidence="3">SAP domain-containing protein</fullName>
    </recommendedName>
</protein>
<organism evidence="4 5">
    <name type="scientific">Chlamydomonas incerta</name>
    <dbReference type="NCBI Taxonomy" id="51695"/>
    <lineage>
        <taxon>Eukaryota</taxon>
        <taxon>Viridiplantae</taxon>
        <taxon>Chlorophyta</taxon>
        <taxon>core chlorophytes</taxon>
        <taxon>Chlorophyceae</taxon>
        <taxon>CS clade</taxon>
        <taxon>Chlamydomonadales</taxon>
        <taxon>Chlamydomonadaceae</taxon>
        <taxon>Chlamydomonas</taxon>
    </lineage>
</organism>
<dbReference type="PANTHER" id="PTHR33403:SF31">
    <property type="entry name" value="PROTEIN SPIRAL1-LIKE 1"/>
    <property type="match status" value="1"/>
</dbReference>
<dbReference type="AlphaFoldDB" id="A0A835W0G9"/>
<dbReference type="InterPro" id="IPR003034">
    <property type="entry name" value="SAP_dom"/>
</dbReference>
<proteinExistence type="inferred from homology"/>
<evidence type="ECO:0000256" key="2">
    <source>
        <dbReference type="SAM" id="MobiDB-lite"/>
    </source>
</evidence>